<evidence type="ECO:0000313" key="1">
    <source>
        <dbReference type="EMBL" id="TMR29387.1"/>
    </source>
</evidence>
<accession>A0A5S4G8P3</accession>
<sequence>MLIRTASVDAALELRESPAYQELGETLRTAARRTREIVASNAARLGDVDHSQDHAFLFNYFYADDRETLLKMWEYTAGWFQAKTALPNSALMRPLEGEPADYGIINHASWPSLRAFLPGLIFRPTFRSFVLANFKANGIAAQPIIYRRV</sequence>
<dbReference type="Proteomes" id="UP000306628">
    <property type="component" value="Unassembled WGS sequence"/>
</dbReference>
<gene>
    <name evidence="1" type="ORF">ETD85_32570</name>
</gene>
<proteinExistence type="predicted"/>
<dbReference type="EMBL" id="VCKX01000121">
    <property type="protein sequence ID" value="TMR29387.1"/>
    <property type="molecule type" value="Genomic_DNA"/>
</dbReference>
<name>A0A5S4G8P3_9ACTN</name>
<reference evidence="1 2" key="1">
    <citation type="submission" date="2019-05" db="EMBL/GenBank/DDBJ databases">
        <title>Draft genome sequence of Nonomuraea zeae DSM 100528.</title>
        <authorList>
            <person name="Saricaoglu S."/>
            <person name="Isik K."/>
        </authorList>
    </citation>
    <scope>NUCLEOTIDE SEQUENCE [LARGE SCALE GENOMIC DNA]</scope>
    <source>
        <strain evidence="1 2">DSM 100528</strain>
    </source>
</reference>
<protein>
    <submittedName>
        <fullName evidence="1">Uncharacterized protein</fullName>
    </submittedName>
</protein>
<keyword evidence="2" id="KW-1185">Reference proteome</keyword>
<comment type="caution">
    <text evidence="1">The sequence shown here is derived from an EMBL/GenBank/DDBJ whole genome shotgun (WGS) entry which is preliminary data.</text>
</comment>
<evidence type="ECO:0000313" key="2">
    <source>
        <dbReference type="Proteomes" id="UP000306628"/>
    </source>
</evidence>
<dbReference type="OrthoDB" id="2987568at2"/>
<dbReference type="AlphaFoldDB" id="A0A5S4G8P3"/>
<organism evidence="1 2">
    <name type="scientific">Nonomuraea zeae</name>
    <dbReference type="NCBI Taxonomy" id="1642303"/>
    <lineage>
        <taxon>Bacteria</taxon>
        <taxon>Bacillati</taxon>
        <taxon>Actinomycetota</taxon>
        <taxon>Actinomycetes</taxon>
        <taxon>Streptosporangiales</taxon>
        <taxon>Streptosporangiaceae</taxon>
        <taxon>Nonomuraea</taxon>
    </lineage>
</organism>
<dbReference type="RefSeq" id="WP_138693644.1">
    <property type="nucleotide sequence ID" value="NZ_JBHSAZ010000114.1"/>
</dbReference>